<evidence type="ECO:0000256" key="3">
    <source>
        <dbReference type="SAM" id="MobiDB-lite"/>
    </source>
</evidence>
<keyword evidence="2" id="KW-0449">Lipoprotein</keyword>
<dbReference type="InterPro" id="IPR005552">
    <property type="entry name" value="Scramblase"/>
</dbReference>
<comment type="cofactor">
    <cofactor evidence="2">
        <name>Ca(2+)</name>
        <dbReference type="ChEBI" id="CHEBI:29108"/>
    </cofactor>
</comment>
<evidence type="ECO:0000313" key="5">
    <source>
        <dbReference type="RefSeq" id="XP_030079471.1"/>
    </source>
</evidence>
<evidence type="ECO:0000256" key="1">
    <source>
        <dbReference type="ARBA" id="ARBA00005350"/>
    </source>
</evidence>
<keyword evidence="4" id="KW-1185">Reference proteome</keyword>
<organism evidence="4 5">
    <name type="scientific">Drosophila hydei</name>
    <name type="common">Fruit fly</name>
    <dbReference type="NCBI Taxonomy" id="7224"/>
    <lineage>
        <taxon>Eukaryota</taxon>
        <taxon>Metazoa</taxon>
        <taxon>Ecdysozoa</taxon>
        <taxon>Arthropoda</taxon>
        <taxon>Hexapoda</taxon>
        <taxon>Insecta</taxon>
        <taxon>Pterygota</taxon>
        <taxon>Neoptera</taxon>
        <taxon>Endopterygota</taxon>
        <taxon>Diptera</taxon>
        <taxon>Brachycera</taxon>
        <taxon>Muscomorpha</taxon>
        <taxon>Ephydroidea</taxon>
        <taxon>Drosophilidae</taxon>
        <taxon>Drosophila</taxon>
    </lineage>
</organism>
<comment type="function">
    <text evidence="2">May mediate accelerated ATP-independent bidirectional transbilayer migration of phospholipids upon binding calcium ions that results in a loss of phospholipid asymmetry in the plasma membrane.</text>
</comment>
<dbReference type="Pfam" id="PF03803">
    <property type="entry name" value="Scramblase"/>
    <property type="match status" value="1"/>
</dbReference>
<feature type="compositionally biased region" description="Basic and acidic residues" evidence="3">
    <location>
        <begin position="17"/>
        <end position="44"/>
    </location>
</feature>
<name>A0A6J2SQV6_DROHY</name>
<keyword evidence="2" id="KW-0812">Transmembrane</keyword>
<keyword evidence="2" id="KW-0472">Membrane</keyword>
<dbReference type="RefSeq" id="XP_030079471.1">
    <property type="nucleotide sequence ID" value="XM_030223611.1"/>
</dbReference>
<dbReference type="OrthoDB" id="444338at2759"/>
<gene>
    <name evidence="5" type="primary">LOC115482985</name>
</gene>
<evidence type="ECO:0000256" key="2">
    <source>
        <dbReference type="RuleBase" id="RU363116"/>
    </source>
</evidence>
<evidence type="ECO:0000313" key="4">
    <source>
        <dbReference type="Proteomes" id="UP000504633"/>
    </source>
</evidence>
<dbReference type="Proteomes" id="UP000504633">
    <property type="component" value="Unplaced"/>
</dbReference>
<keyword evidence="2" id="KW-1133">Transmembrane helix</keyword>
<comment type="similarity">
    <text evidence="1 2">Belongs to the phospholipid scramblase family.</text>
</comment>
<protein>
    <recommendedName>
        <fullName evidence="2">Phospholipid scramblase</fullName>
    </recommendedName>
</protein>
<sequence>MDMKEVPKALGEMASPSRKEREERKKREEKKRDKEKQDMDRNMEPDEWMDASRAASGIEVLSSLDKIYVSQKLMPFDVYTNKYFTFKIKNEQGKNVFAARERPSCLAYLLSRSHPFTIDLADSAGNMIMMLDHPFVFDIMPCITCCESYMNVYAPPGNYIGRMMKVISYKYSEYVIQDADGSDALYVDGPTVLGDIAKVNMTIWDLNDRLIGKITKEFPVLLSLFTQSSFFVATFPVGLSVKLKALILAGIFLVMIAGM</sequence>
<feature type="region of interest" description="Disordered" evidence="3">
    <location>
        <begin position="1"/>
        <end position="47"/>
    </location>
</feature>
<keyword evidence="2" id="KW-0564">Palmitate</keyword>
<reference evidence="5" key="1">
    <citation type="submission" date="2025-08" db="UniProtKB">
        <authorList>
            <consortium name="RefSeq"/>
        </authorList>
    </citation>
    <scope>IDENTIFICATION</scope>
    <source>
        <strain evidence="5">15085-1641.00</strain>
        <tissue evidence="5">Whole body</tissue>
    </source>
</reference>
<dbReference type="GO" id="GO:0017128">
    <property type="term" value="F:phospholipid scramblase activity"/>
    <property type="evidence" value="ECO:0007669"/>
    <property type="project" value="InterPro"/>
</dbReference>
<keyword evidence="2" id="KW-0106">Calcium</keyword>
<feature type="transmembrane region" description="Helical" evidence="2">
    <location>
        <begin position="241"/>
        <end position="258"/>
    </location>
</feature>
<dbReference type="PANTHER" id="PTHR23248">
    <property type="entry name" value="PHOSPHOLIPID SCRAMBLASE-RELATED"/>
    <property type="match status" value="1"/>
</dbReference>
<accession>A0A6J2SQV6</accession>
<dbReference type="GeneID" id="115482985"/>
<dbReference type="OMA" id="YAPPGHY"/>
<dbReference type="AlphaFoldDB" id="A0A6J2SQV6"/>
<dbReference type="GO" id="GO:0005886">
    <property type="term" value="C:plasma membrane"/>
    <property type="evidence" value="ECO:0007669"/>
    <property type="project" value="TreeGrafter"/>
</dbReference>
<dbReference type="KEGG" id="dhe:115482985"/>
<dbReference type="PANTHER" id="PTHR23248:SF9">
    <property type="entry name" value="PHOSPHOLIPID SCRAMBLASE"/>
    <property type="match status" value="1"/>
</dbReference>
<proteinExistence type="inferred from homology"/>